<gene>
    <name evidence="2" type="ORF">FBUS_07220</name>
</gene>
<feature type="region of interest" description="Disordered" evidence="1">
    <location>
        <begin position="1"/>
        <end position="23"/>
    </location>
</feature>
<name>A0A8E0VHV6_9TREM</name>
<dbReference type="Proteomes" id="UP000728185">
    <property type="component" value="Unassembled WGS sequence"/>
</dbReference>
<dbReference type="OrthoDB" id="6252983at2759"/>
<feature type="compositionally biased region" description="Basic and acidic residues" evidence="1">
    <location>
        <begin position="106"/>
        <end position="116"/>
    </location>
</feature>
<protein>
    <submittedName>
        <fullName evidence="2">Uncharacterized protein</fullName>
    </submittedName>
</protein>
<organism evidence="2 3">
    <name type="scientific">Fasciolopsis buskii</name>
    <dbReference type="NCBI Taxonomy" id="27845"/>
    <lineage>
        <taxon>Eukaryota</taxon>
        <taxon>Metazoa</taxon>
        <taxon>Spiralia</taxon>
        <taxon>Lophotrochozoa</taxon>
        <taxon>Platyhelminthes</taxon>
        <taxon>Trematoda</taxon>
        <taxon>Digenea</taxon>
        <taxon>Plagiorchiida</taxon>
        <taxon>Echinostomata</taxon>
        <taxon>Echinostomatoidea</taxon>
        <taxon>Fasciolidae</taxon>
        <taxon>Fasciolopsis</taxon>
    </lineage>
</organism>
<accession>A0A8E0VHV6</accession>
<dbReference type="EMBL" id="LUCM01008042">
    <property type="protein sequence ID" value="KAA0189060.1"/>
    <property type="molecule type" value="Genomic_DNA"/>
</dbReference>
<sequence>MMSQKSIFPLSDESTGDSRKFTQDMLAFPDDSYSFSTAILDRYEKTETITDSLKPLDWNQNKATVAGSEVATVTQANSGTSQGPKNTEQLADQSEQRGGSTMSDLHNTEYVDESRGTRSQMSPKTMTSIMSETPRPTRRRKVEVVPEPTTEEHSLQGDEVLPSLESPVAGAEAAASTPKRKKRPKSKTQPPKELSAGSPASNPPAAPIDKFPQPGPPKALTVNTPQDDPEVRKSSSSEDRKTSTTSTKSTTSEEESDQENEQTSGTQGDDVDSEAYTDKPLMYPDPSAYRDLDNASPKTIEMCRRHPCHYCFFVYFPSASVDEDLMPFRRKAFIDKVARLQNPDHVREVMDTKCARDAYTDRRITSIERQSGTEIRLSELNPNSAFIKGLPRRRLTIAGPSFGHIACALNLFEDLLPKVVKTGVFPYRLPEGSSTRFASGSRQSSHFQWSFGRQDGTVLLRNQLDDKGGWRGFLVSNRTED</sequence>
<evidence type="ECO:0000313" key="3">
    <source>
        <dbReference type="Proteomes" id="UP000728185"/>
    </source>
</evidence>
<proteinExistence type="predicted"/>
<evidence type="ECO:0000313" key="2">
    <source>
        <dbReference type="EMBL" id="KAA0189060.1"/>
    </source>
</evidence>
<reference evidence="2" key="1">
    <citation type="submission" date="2019-05" db="EMBL/GenBank/DDBJ databases">
        <title>Annotation for the trematode Fasciolopsis buski.</title>
        <authorList>
            <person name="Choi Y.-J."/>
        </authorList>
    </citation>
    <scope>NUCLEOTIDE SEQUENCE</scope>
    <source>
        <strain evidence="2">HT</strain>
        <tissue evidence="2">Whole worm</tissue>
    </source>
</reference>
<comment type="caution">
    <text evidence="2">The sequence shown here is derived from an EMBL/GenBank/DDBJ whole genome shotgun (WGS) entry which is preliminary data.</text>
</comment>
<feature type="compositionally biased region" description="Low complexity" evidence="1">
    <location>
        <begin position="187"/>
        <end position="200"/>
    </location>
</feature>
<feature type="region of interest" description="Disordered" evidence="1">
    <location>
        <begin position="73"/>
        <end position="290"/>
    </location>
</feature>
<dbReference type="AlphaFoldDB" id="A0A8E0VHV6"/>
<feature type="compositionally biased region" description="Polar residues" evidence="1">
    <location>
        <begin position="73"/>
        <end position="105"/>
    </location>
</feature>
<evidence type="ECO:0000256" key="1">
    <source>
        <dbReference type="SAM" id="MobiDB-lite"/>
    </source>
</evidence>
<feature type="compositionally biased region" description="Polar residues" evidence="1">
    <location>
        <begin position="117"/>
        <end position="131"/>
    </location>
</feature>
<keyword evidence="3" id="KW-1185">Reference proteome</keyword>
<feature type="compositionally biased region" description="Basic and acidic residues" evidence="1">
    <location>
        <begin position="229"/>
        <end position="242"/>
    </location>
</feature>